<accession>Q113Y9</accession>
<dbReference type="AlphaFoldDB" id="Q113Y9"/>
<name>Q113Y9_TRIEI</name>
<reference evidence="1" key="1">
    <citation type="submission" date="2006-06" db="EMBL/GenBank/DDBJ databases">
        <title>Complete sequence of Trichodesmium erythraeum IMS101.</title>
        <authorList>
            <consortium name="US DOE Joint Genome Institute"/>
            <person name="Copeland A."/>
            <person name="Lucas S."/>
            <person name="Lapidus A."/>
            <person name="Barry K."/>
            <person name="Detter J.C."/>
            <person name="Glavina del Rio T."/>
            <person name="Hammon N."/>
            <person name="Israni S."/>
            <person name="Dalin E."/>
            <person name="Tice H."/>
            <person name="Pitluck S."/>
            <person name="Kiss H."/>
            <person name="Munk A.C."/>
            <person name="Brettin T."/>
            <person name="Bruce D."/>
            <person name="Han C."/>
            <person name="Tapia R."/>
            <person name="Gilna P."/>
            <person name="Schmutz J."/>
            <person name="Larimer F."/>
            <person name="Land M."/>
            <person name="Hauser L."/>
            <person name="Kyrpides N."/>
            <person name="Kim E."/>
            <person name="Richardson P."/>
        </authorList>
    </citation>
    <scope>NUCLEOTIDE SEQUENCE [LARGE SCALE GENOMIC DNA]</scope>
    <source>
        <strain evidence="1">IMS101</strain>
    </source>
</reference>
<gene>
    <name evidence="1" type="ordered locus">Tery_1930</name>
</gene>
<dbReference type="EMBL" id="CP000393">
    <property type="protein sequence ID" value="ABG51185.1"/>
    <property type="molecule type" value="Genomic_DNA"/>
</dbReference>
<dbReference type="Gene3D" id="3.50.50.60">
    <property type="entry name" value="FAD/NAD(P)-binding domain"/>
    <property type="match status" value="1"/>
</dbReference>
<organism evidence="1">
    <name type="scientific">Trichodesmium erythraeum (strain IMS101)</name>
    <dbReference type="NCBI Taxonomy" id="203124"/>
    <lineage>
        <taxon>Bacteria</taxon>
        <taxon>Bacillati</taxon>
        <taxon>Cyanobacteriota</taxon>
        <taxon>Cyanophyceae</taxon>
        <taxon>Oscillatoriophycideae</taxon>
        <taxon>Oscillatoriales</taxon>
        <taxon>Microcoleaceae</taxon>
        <taxon>Trichodesmium</taxon>
    </lineage>
</organism>
<dbReference type="HOGENOM" id="CLU_2482383_0_0_3"/>
<evidence type="ECO:0000313" key="1">
    <source>
        <dbReference type="EMBL" id="ABG51185.1"/>
    </source>
</evidence>
<protein>
    <submittedName>
        <fullName evidence="1">Uncharacterized protein</fullName>
    </submittedName>
</protein>
<sequence length="87" mass="9627">MVDTFVYNYPQLVRDNSAPFANVTDTSIKVAIIGAGFPGAKATYELHQAGITDIIIYEARQQKNGQVLVGGRAYSPTFKSNRRKYVN</sequence>
<dbReference type="RefSeq" id="WP_011611558.1">
    <property type="nucleotide sequence ID" value="NC_008312.1"/>
</dbReference>
<dbReference type="InterPro" id="IPR036188">
    <property type="entry name" value="FAD/NAD-bd_sf"/>
</dbReference>
<proteinExistence type="predicted"/>
<dbReference type="eggNOG" id="COG0665">
    <property type="taxonomic scope" value="Bacteria"/>
</dbReference>
<dbReference type="KEGG" id="ter:Tery_1930"/>
<dbReference type="SUPFAM" id="SSF51971">
    <property type="entry name" value="Nucleotide-binding domain"/>
    <property type="match status" value="1"/>
</dbReference>
<dbReference type="OrthoDB" id="337830at2"/>